<dbReference type="EMBL" id="JAGSND010000009">
    <property type="protein sequence ID" value="MBR0598917.1"/>
    <property type="molecule type" value="Genomic_DNA"/>
</dbReference>
<organism evidence="1 2">
    <name type="scientific">Sinanaerobacter chloroacetimidivorans</name>
    <dbReference type="NCBI Taxonomy" id="2818044"/>
    <lineage>
        <taxon>Bacteria</taxon>
        <taxon>Bacillati</taxon>
        <taxon>Bacillota</taxon>
        <taxon>Clostridia</taxon>
        <taxon>Peptostreptococcales</taxon>
        <taxon>Anaerovoracaceae</taxon>
        <taxon>Sinanaerobacter</taxon>
    </lineage>
</organism>
<name>A0A8J7W161_9FIRM</name>
<evidence type="ECO:0000313" key="2">
    <source>
        <dbReference type="Proteomes" id="UP000675664"/>
    </source>
</evidence>
<proteinExistence type="predicted"/>
<dbReference type="GO" id="GO:0006355">
    <property type="term" value="P:regulation of DNA-templated transcription"/>
    <property type="evidence" value="ECO:0007669"/>
    <property type="project" value="InterPro"/>
</dbReference>
<reference evidence="1" key="1">
    <citation type="submission" date="2021-04" db="EMBL/GenBank/DDBJ databases">
        <title>Sinoanaerobacter chloroacetimidivorans sp. nov., an obligate anaerobic bacterium isolated from anaerobic sludge.</title>
        <authorList>
            <person name="Bao Y."/>
        </authorList>
    </citation>
    <scope>NUCLEOTIDE SEQUENCE</scope>
    <source>
        <strain evidence="1">BAD-6</strain>
    </source>
</reference>
<sequence length="56" mass="6718">MSELKNNDRCLRPEFQEMMKFGYMEMAKLNVSLSEEGLYQDIINLESYEKYLVESE</sequence>
<accession>A0A8J7W161</accession>
<evidence type="ECO:0000313" key="1">
    <source>
        <dbReference type="EMBL" id="MBR0598917.1"/>
    </source>
</evidence>
<keyword evidence="2" id="KW-1185">Reference proteome</keyword>
<comment type="caution">
    <text evidence="1">The sequence shown here is derived from an EMBL/GenBank/DDBJ whole genome shotgun (WGS) entry which is preliminary data.</text>
</comment>
<reference evidence="1" key="2">
    <citation type="submission" date="2021-04" db="EMBL/GenBank/DDBJ databases">
        <authorList>
            <person name="Liu J."/>
        </authorList>
    </citation>
    <scope>NUCLEOTIDE SEQUENCE</scope>
    <source>
        <strain evidence="1">BAD-6</strain>
    </source>
</reference>
<dbReference type="Gene3D" id="1.10.1220.10">
    <property type="entry name" value="Met repressor-like"/>
    <property type="match status" value="1"/>
</dbReference>
<dbReference type="InterPro" id="IPR013321">
    <property type="entry name" value="Arc_rbn_hlx_hlx"/>
</dbReference>
<dbReference type="AlphaFoldDB" id="A0A8J7W161"/>
<protein>
    <submittedName>
        <fullName evidence="1">Uncharacterized protein</fullName>
    </submittedName>
</protein>
<dbReference type="RefSeq" id="WP_227019042.1">
    <property type="nucleotide sequence ID" value="NZ_JAGSND010000009.1"/>
</dbReference>
<gene>
    <name evidence="1" type="ORF">KCX82_13580</name>
</gene>
<dbReference type="Proteomes" id="UP000675664">
    <property type="component" value="Unassembled WGS sequence"/>
</dbReference>